<dbReference type="Proteomes" id="UP000078540">
    <property type="component" value="Unassembled WGS sequence"/>
</dbReference>
<dbReference type="STRING" id="520822.A0A195BW71"/>
<evidence type="ECO:0000313" key="1">
    <source>
        <dbReference type="EMBL" id="KYM92211.1"/>
    </source>
</evidence>
<evidence type="ECO:0008006" key="3">
    <source>
        <dbReference type="Google" id="ProtNLM"/>
    </source>
</evidence>
<gene>
    <name evidence="1" type="ORF">ALC53_01274</name>
</gene>
<sequence length="324" mass="33810">MESSGVLNGIQVSVVCARLRGSTISLLFVSAFAVDVSEKKYDKRASVHGGSSIYSHGNYNPYNDVGFHGSAYGHGQGYGHGHGYGYGYRGIGSEIDFIGGPHGHKPSFGIGVEHGFLHHIPRTVINRVVPIAVIVPQLVPITRSVPVSVPHPVPLEVKRPVPVPIPQPVPFVVTKTYPINVPRPVPVPVSHAVPVAHPVPHPIPVPHPVPAIHTPASISQSIPINSDPYPLPARPISVTQPIASTGLQSGSSIRPIAPIGVGSVDAAGIGTILQNGDNSGFAISGVVHGVVRGGNNFGSPISSGFHVDSGSEGYSYPVPAKKFF</sequence>
<dbReference type="AlphaFoldDB" id="A0A195BW71"/>
<name>A0A195BW71_9HYME</name>
<proteinExistence type="predicted"/>
<reference evidence="1 2" key="1">
    <citation type="submission" date="2015-09" db="EMBL/GenBank/DDBJ databases">
        <title>Atta colombica WGS genome.</title>
        <authorList>
            <person name="Nygaard S."/>
            <person name="Hu H."/>
            <person name="Boomsma J."/>
            <person name="Zhang G."/>
        </authorList>
    </citation>
    <scope>NUCLEOTIDE SEQUENCE [LARGE SCALE GENOMIC DNA]</scope>
    <source>
        <strain evidence="1">Treedump-2</strain>
        <tissue evidence="1">Whole body</tissue>
    </source>
</reference>
<protein>
    <recommendedName>
        <fullName evidence="3">BCL-6 corepressor-like protein 1</fullName>
    </recommendedName>
</protein>
<evidence type="ECO:0000313" key="2">
    <source>
        <dbReference type="Proteomes" id="UP000078540"/>
    </source>
</evidence>
<organism evidence="1 2">
    <name type="scientific">Atta colombica</name>
    <dbReference type="NCBI Taxonomy" id="520822"/>
    <lineage>
        <taxon>Eukaryota</taxon>
        <taxon>Metazoa</taxon>
        <taxon>Ecdysozoa</taxon>
        <taxon>Arthropoda</taxon>
        <taxon>Hexapoda</taxon>
        <taxon>Insecta</taxon>
        <taxon>Pterygota</taxon>
        <taxon>Neoptera</taxon>
        <taxon>Endopterygota</taxon>
        <taxon>Hymenoptera</taxon>
        <taxon>Apocrita</taxon>
        <taxon>Aculeata</taxon>
        <taxon>Formicoidea</taxon>
        <taxon>Formicidae</taxon>
        <taxon>Myrmicinae</taxon>
        <taxon>Atta</taxon>
    </lineage>
</organism>
<accession>A0A195BW71</accession>
<keyword evidence="2" id="KW-1185">Reference proteome</keyword>
<dbReference type="EMBL" id="KQ976403">
    <property type="protein sequence ID" value="KYM92211.1"/>
    <property type="molecule type" value="Genomic_DNA"/>
</dbReference>